<evidence type="ECO:0000256" key="2">
    <source>
        <dbReference type="ARBA" id="ARBA00022692"/>
    </source>
</evidence>
<evidence type="ECO:0000256" key="3">
    <source>
        <dbReference type="ARBA" id="ARBA00022989"/>
    </source>
</evidence>
<feature type="transmembrane region" description="Helical" evidence="5">
    <location>
        <begin position="24"/>
        <end position="44"/>
    </location>
</feature>
<organism evidence="7 8">
    <name type="scientific">Candidatus Scatomorpha pullistercoris</name>
    <dbReference type="NCBI Taxonomy" id="2840929"/>
    <lineage>
        <taxon>Bacteria</taxon>
        <taxon>Bacillati</taxon>
        <taxon>Bacillota</taxon>
        <taxon>Clostridia</taxon>
        <taxon>Eubacteriales</taxon>
        <taxon>Candidatus Scatomorpha</taxon>
    </lineage>
</organism>
<feature type="transmembrane region" description="Helical" evidence="5">
    <location>
        <begin position="90"/>
        <end position="109"/>
    </location>
</feature>
<keyword evidence="4 5" id="KW-0472">Membrane</keyword>
<keyword evidence="2 5" id="KW-0812">Transmembrane</keyword>
<dbReference type="Proteomes" id="UP000886876">
    <property type="component" value="Unassembled WGS sequence"/>
</dbReference>
<accession>A0A9D1G6G4</accession>
<dbReference type="EMBL" id="DVJS01000226">
    <property type="protein sequence ID" value="HIS98108.1"/>
    <property type="molecule type" value="Genomic_DNA"/>
</dbReference>
<evidence type="ECO:0000256" key="5">
    <source>
        <dbReference type="SAM" id="Phobius"/>
    </source>
</evidence>
<name>A0A9D1G6G4_9FIRM</name>
<reference evidence="7" key="1">
    <citation type="submission" date="2020-10" db="EMBL/GenBank/DDBJ databases">
        <authorList>
            <person name="Gilroy R."/>
        </authorList>
    </citation>
    <scope>NUCLEOTIDE SEQUENCE</scope>
    <source>
        <strain evidence="7">ChiHecec3B27-6122</strain>
    </source>
</reference>
<dbReference type="AlphaFoldDB" id="A0A9D1G6G4"/>
<dbReference type="GO" id="GO:0016020">
    <property type="term" value="C:membrane"/>
    <property type="evidence" value="ECO:0007669"/>
    <property type="project" value="UniProtKB-SubCell"/>
</dbReference>
<dbReference type="Pfam" id="PF06271">
    <property type="entry name" value="RDD"/>
    <property type="match status" value="1"/>
</dbReference>
<comment type="subcellular location">
    <subcellularLocation>
        <location evidence="1">Membrane</location>
        <topology evidence="1">Multi-pass membrane protein</topology>
    </subcellularLocation>
</comment>
<feature type="transmembrane region" description="Helical" evidence="5">
    <location>
        <begin position="130"/>
        <end position="150"/>
    </location>
</feature>
<evidence type="ECO:0000259" key="6">
    <source>
        <dbReference type="Pfam" id="PF06271"/>
    </source>
</evidence>
<keyword evidence="3 5" id="KW-1133">Transmembrane helix</keyword>
<evidence type="ECO:0000313" key="8">
    <source>
        <dbReference type="Proteomes" id="UP000886876"/>
    </source>
</evidence>
<reference evidence="7" key="2">
    <citation type="journal article" date="2021" name="PeerJ">
        <title>Extensive microbial diversity within the chicken gut microbiome revealed by metagenomics and culture.</title>
        <authorList>
            <person name="Gilroy R."/>
            <person name="Ravi A."/>
            <person name="Getino M."/>
            <person name="Pursley I."/>
            <person name="Horton D.L."/>
            <person name="Alikhan N.F."/>
            <person name="Baker D."/>
            <person name="Gharbi K."/>
            <person name="Hall N."/>
            <person name="Watson M."/>
            <person name="Adriaenssens E.M."/>
            <person name="Foster-Nyarko E."/>
            <person name="Jarju S."/>
            <person name="Secka A."/>
            <person name="Antonio M."/>
            <person name="Oren A."/>
            <person name="Chaudhuri R.R."/>
            <person name="La Ragione R."/>
            <person name="Hildebrand F."/>
            <person name="Pallen M.J."/>
        </authorList>
    </citation>
    <scope>NUCLEOTIDE SEQUENCE</scope>
    <source>
        <strain evidence="7">ChiHecec3B27-6122</strain>
    </source>
</reference>
<gene>
    <name evidence="7" type="ORF">IAD42_09045</name>
</gene>
<protein>
    <submittedName>
        <fullName evidence="7">RDD family protein</fullName>
    </submittedName>
</protein>
<evidence type="ECO:0000256" key="4">
    <source>
        <dbReference type="ARBA" id="ARBA00023136"/>
    </source>
</evidence>
<feature type="domain" description="RDD" evidence="6">
    <location>
        <begin position="2"/>
        <end position="94"/>
    </location>
</feature>
<sequence length="318" mass="35495">MDFILCELLLLTPIMLVFRPNVDLSGFGVSVALVAGAILLMLLLEPLCLHLFGTTPGKALLGLHIERPDGGRLGYGEAARRTFDVLTYGLGFHVPVLSQVLLICSWLRHRDGRPLRWEAGSELRLDKKRLGLLTVGYILLACLASFTGFVNEELSQMPKNRGDITAAEFCENYNGLAHMDGYLRSYISLTPEGWERTSMNPTRLEVQGYEAEYSFYETGGVLERLELRPEKIPGRTGMIFSTQELELALRSSVWGREGSGVLDFYERRMQLIDIRQMVNYGGSEPEDFRLELPSAVVTLELDGSPDSSVGLLMTIELV</sequence>
<evidence type="ECO:0000256" key="1">
    <source>
        <dbReference type="ARBA" id="ARBA00004141"/>
    </source>
</evidence>
<proteinExistence type="predicted"/>
<evidence type="ECO:0000313" key="7">
    <source>
        <dbReference type="EMBL" id="HIS98108.1"/>
    </source>
</evidence>
<comment type="caution">
    <text evidence="7">The sequence shown here is derived from an EMBL/GenBank/DDBJ whole genome shotgun (WGS) entry which is preliminary data.</text>
</comment>
<dbReference type="InterPro" id="IPR010432">
    <property type="entry name" value="RDD"/>
</dbReference>